<proteinExistence type="predicted"/>
<protein>
    <recommendedName>
        <fullName evidence="5">Lipoprotein</fullName>
    </recommendedName>
</protein>
<comment type="caution">
    <text evidence="3">The sequence shown here is derived from an EMBL/GenBank/DDBJ whole genome shotgun (WGS) entry which is preliminary data.</text>
</comment>
<accession>A0A2S9WZX0</accession>
<keyword evidence="2" id="KW-0732">Signal</keyword>
<feature type="compositionally biased region" description="Polar residues" evidence="1">
    <location>
        <begin position="97"/>
        <end position="113"/>
    </location>
</feature>
<evidence type="ECO:0000256" key="1">
    <source>
        <dbReference type="SAM" id="MobiDB-lite"/>
    </source>
</evidence>
<dbReference type="RefSeq" id="WP_106077967.1">
    <property type="nucleotide sequence ID" value="NZ_JBDIVH010000001.1"/>
</dbReference>
<dbReference type="AlphaFoldDB" id="A0A2S9WZX0"/>
<feature type="compositionally biased region" description="Basic and acidic residues" evidence="1">
    <location>
        <begin position="49"/>
        <end position="95"/>
    </location>
</feature>
<dbReference type="OrthoDB" id="7510069at2"/>
<organism evidence="3 4">
    <name type="scientific">Chromobacterium amazonense</name>
    <dbReference type="NCBI Taxonomy" id="1382803"/>
    <lineage>
        <taxon>Bacteria</taxon>
        <taxon>Pseudomonadati</taxon>
        <taxon>Pseudomonadota</taxon>
        <taxon>Betaproteobacteria</taxon>
        <taxon>Neisseriales</taxon>
        <taxon>Chromobacteriaceae</taxon>
        <taxon>Chromobacterium</taxon>
    </lineage>
</organism>
<evidence type="ECO:0000313" key="3">
    <source>
        <dbReference type="EMBL" id="PRP69011.1"/>
    </source>
</evidence>
<sequence length="113" mass="13162">MKKLARHILSATLFCGLVCAGAAQANQTQWQKHHPRREEVNKRLAHQNKRIDQEERSGKISQAEARKLHREDQNIRQQERDMAKLDHGHITKPEQKVLNQEENQVSQQIRNGS</sequence>
<evidence type="ECO:0008006" key="5">
    <source>
        <dbReference type="Google" id="ProtNLM"/>
    </source>
</evidence>
<evidence type="ECO:0000313" key="4">
    <source>
        <dbReference type="Proteomes" id="UP000239469"/>
    </source>
</evidence>
<evidence type="ECO:0000256" key="2">
    <source>
        <dbReference type="SAM" id="SignalP"/>
    </source>
</evidence>
<dbReference type="Proteomes" id="UP000239469">
    <property type="component" value="Unassembled WGS sequence"/>
</dbReference>
<gene>
    <name evidence="3" type="ORF">BUE93_19925</name>
</gene>
<name>A0A2S9WZX0_9NEIS</name>
<dbReference type="EMBL" id="MTBD01000036">
    <property type="protein sequence ID" value="PRP69011.1"/>
    <property type="molecule type" value="Genomic_DNA"/>
</dbReference>
<reference evidence="3 4" key="1">
    <citation type="submission" date="2017-01" db="EMBL/GenBank/DDBJ databases">
        <title>New insights into the genetic diversity of Chromobacterium isolated from tropical freshwater lake.</title>
        <authorList>
            <person name="Santos A.B."/>
            <person name="Nascimento A.M."/>
            <person name="Da Silva P.C."/>
        </authorList>
    </citation>
    <scope>NUCLEOTIDE SEQUENCE [LARGE SCALE GENOMIC DNA]</scope>
    <source>
        <strain evidence="3 4">56AF</strain>
    </source>
</reference>
<feature type="region of interest" description="Disordered" evidence="1">
    <location>
        <begin position="28"/>
        <end position="113"/>
    </location>
</feature>
<feature type="chain" id="PRO_5015786146" description="Lipoprotein" evidence="2">
    <location>
        <begin position="26"/>
        <end position="113"/>
    </location>
</feature>
<feature type="signal peptide" evidence="2">
    <location>
        <begin position="1"/>
        <end position="25"/>
    </location>
</feature>